<dbReference type="Pfam" id="PF01344">
    <property type="entry name" value="Kelch_1"/>
    <property type="match status" value="1"/>
</dbReference>
<dbReference type="OrthoDB" id="283842at2759"/>
<dbReference type="InterPro" id="IPR006652">
    <property type="entry name" value="Kelch_1"/>
</dbReference>
<dbReference type="AlphaFoldDB" id="G0QTH5"/>
<name>G0QTH5_ICHMU</name>
<organism evidence="3 4">
    <name type="scientific">Ichthyophthirius multifiliis</name>
    <name type="common">White spot disease agent</name>
    <name type="synonym">Ich</name>
    <dbReference type="NCBI Taxonomy" id="5932"/>
    <lineage>
        <taxon>Eukaryota</taxon>
        <taxon>Sar</taxon>
        <taxon>Alveolata</taxon>
        <taxon>Ciliophora</taxon>
        <taxon>Intramacronucleata</taxon>
        <taxon>Oligohymenophorea</taxon>
        <taxon>Hymenostomatida</taxon>
        <taxon>Ophryoglenina</taxon>
        <taxon>Ichthyophthirius</taxon>
    </lineage>
</organism>
<dbReference type="OMA" id="APCVTHQ"/>
<dbReference type="RefSeq" id="XP_004034964.1">
    <property type="nucleotide sequence ID" value="XM_004034916.1"/>
</dbReference>
<sequence>MNKINNQIFQDQNYLQNPYLVNQSYTHKPSIGVSRLTQQTGNPSPINNVNQSQVFSQQCIYHPEMIITNFCKKSLMPLCPKCITNYLKTREQANQPVEIENIDKVQLECKEAVQELEELYTCNLQKLRDVKEKKINIHNSLSEKILFAKNKVIKLVDSFFENLERDLNQQLMIKQNQFEKELSMAENFAVQKQQELNVINQKLDGPKCLKHILRLLNENYFSESQKYHKECELFIQMLNKKSADVITNDNSLYNLNIEMAKFISIKNSELILTDVNNQKSNNNNSILNQYTKQELQPVSKQNIVNRNYFDQLCHQKYIHYFQPQTNDLYLLDISNIINDKQIINPTWQKIPLEIGFKILHDHSSIITPQGDIYICGGIDTNSMQVSNECFKVNLKYRTLEKKTSMKIQRFLHSVVYLNNALYALGGFDQNHQILDKCERWNFSENQWLRIAPMVGQGAQMGVCTFKSKYIIAFSVAVHPKVNLLQQYDPLFDTWQEIMVSLESNLINSEFLIRPLCGIVQINDNGTLLIFGGDEQSREQNMQTPNNYVFTLKSDIESLNFSVGVGRNQVELYNCPINGASYCQNGKIYTISKDREQSKLIVFSNQNWIKQQ</sequence>
<gene>
    <name evidence="3" type="ORF">IMG5_108550</name>
</gene>
<dbReference type="eggNOG" id="KOG4441">
    <property type="taxonomic scope" value="Eukaryota"/>
</dbReference>
<evidence type="ECO:0000313" key="4">
    <source>
        <dbReference type="Proteomes" id="UP000008983"/>
    </source>
</evidence>
<dbReference type="PANTHER" id="PTHR24412:SF489">
    <property type="entry name" value="RING FINGER DOMAIN AND KELCH REPEAT-CONTAINING PROTEIN DDB_G0271372"/>
    <property type="match status" value="1"/>
</dbReference>
<dbReference type="Gene3D" id="2.120.10.80">
    <property type="entry name" value="Kelch-type beta propeller"/>
    <property type="match status" value="1"/>
</dbReference>
<dbReference type="Proteomes" id="UP000008983">
    <property type="component" value="Unassembled WGS sequence"/>
</dbReference>
<keyword evidence="4" id="KW-1185">Reference proteome</keyword>
<dbReference type="GeneID" id="14907621"/>
<evidence type="ECO:0000256" key="1">
    <source>
        <dbReference type="ARBA" id="ARBA00022441"/>
    </source>
</evidence>
<dbReference type="STRING" id="857967.G0QTH5"/>
<dbReference type="SUPFAM" id="SSF117281">
    <property type="entry name" value="Kelch motif"/>
    <property type="match status" value="1"/>
</dbReference>
<dbReference type="PANTHER" id="PTHR24412">
    <property type="entry name" value="KELCH PROTEIN"/>
    <property type="match status" value="1"/>
</dbReference>
<keyword evidence="1" id="KW-0880">Kelch repeat</keyword>
<protein>
    <submittedName>
        <fullName evidence="3">Kelch motif family protein, putative</fullName>
    </submittedName>
</protein>
<dbReference type="EMBL" id="GL983856">
    <property type="protein sequence ID" value="EGR31478.1"/>
    <property type="molecule type" value="Genomic_DNA"/>
</dbReference>
<proteinExistence type="predicted"/>
<dbReference type="SMART" id="SM00612">
    <property type="entry name" value="Kelch"/>
    <property type="match status" value="2"/>
</dbReference>
<dbReference type="InParanoid" id="G0QTH5"/>
<reference evidence="3 4" key="1">
    <citation type="submission" date="2011-07" db="EMBL/GenBank/DDBJ databases">
        <authorList>
            <person name="Coyne R."/>
            <person name="Brami D."/>
            <person name="Johnson J."/>
            <person name="Hostetler J."/>
            <person name="Hannick L."/>
            <person name="Clark T."/>
            <person name="Cassidy-Hanley D."/>
            <person name="Inman J."/>
        </authorList>
    </citation>
    <scope>NUCLEOTIDE SEQUENCE [LARGE SCALE GENOMIC DNA]</scope>
    <source>
        <strain evidence="3 4">G5</strain>
    </source>
</reference>
<accession>G0QTH5</accession>
<dbReference type="InterPro" id="IPR015915">
    <property type="entry name" value="Kelch-typ_b-propeller"/>
</dbReference>
<keyword evidence="2" id="KW-0677">Repeat</keyword>
<evidence type="ECO:0000313" key="3">
    <source>
        <dbReference type="EMBL" id="EGR31478.1"/>
    </source>
</evidence>
<evidence type="ECO:0000256" key="2">
    <source>
        <dbReference type="ARBA" id="ARBA00022737"/>
    </source>
</evidence>